<dbReference type="AlphaFoldDB" id="A0A7R7MYY0"/>
<keyword evidence="2" id="KW-0614">Plasmid</keyword>
<evidence type="ECO:0000313" key="3">
    <source>
        <dbReference type="Proteomes" id="UP000595205"/>
    </source>
</evidence>
<feature type="compositionally biased region" description="Basic and acidic residues" evidence="1">
    <location>
        <begin position="51"/>
        <end position="63"/>
    </location>
</feature>
<dbReference type="Proteomes" id="UP000595205">
    <property type="component" value="Plasmid pM018"/>
</dbReference>
<proteinExistence type="predicted"/>
<name>A0A7R7MYY0_MYCIT</name>
<sequence length="63" mass="6854">MATIVVGPYTVDATQCQWDVPGGHKCVHDWRITGPAGVKSLTGKPDQFWDNVEKTGDTHSDAQ</sequence>
<feature type="region of interest" description="Disordered" evidence="1">
    <location>
        <begin position="43"/>
        <end position="63"/>
    </location>
</feature>
<dbReference type="RefSeq" id="WP_202349068.1">
    <property type="nucleotide sequence ID" value="NZ_AP024256.1"/>
</dbReference>
<geneLocation type="plasmid" evidence="2 3">
    <name>pM018</name>
</geneLocation>
<evidence type="ECO:0000313" key="2">
    <source>
        <dbReference type="EMBL" id="BCP02520.1"/>
    </source>
</evidence>
<protein>
    <submittedName>
        <fullName evidence="2">Uncharacterized protein</fullName>
    </submittedName>
</protein>
<organism evidence="2 3">
    <name type="scientific">Mycobacterium intracellulare</name>
    <dbReference type="NCBI Taxonomy" id="1767"/>
    <lineage>
        <taxon>Bacteria</taxon>
        <taxon>Bacillati</taxon>
        <taxon>Actinomycetota</taxon>
        <taxon>Actinomycetes</taxon>
        <taxon>Mycobacteriales</taxon>
        <taxon>Mycobacteriaceae</taxon>
        <taxon>Mycobacterium</taxon>
        <taxon>Mycobacterium avium complex (MAC)</taxon>
    </lineage>
</organism>
<gene>
    <name evidence="2" type="ORF">MINTM018_52890</name>
</gene>
<evidence type="ECO:0000256" key="1">
    <source>
        <dbReference type="SAM" id="MobiDB-lite"/>
    </source>
</evidence>
<dbReference type="EMBL" id="AP024256">
    <property type="protein sequence ID" value="BCP02520.1"/>
    <property type="molecule type" value="Genomic_DNA"/>
</dbReference>
<reference evidence="2 3" key="1">
    <citation type="submission" date="2020-12" db="EMBL/GenBank/DDBJ databases">
        <title>Genome sequence of clinical Mycobacterium intracellulare strains.</title>
        <authorList>
            <person name="Tateishi Y."/>
            <person name="Matsumoto S."/>
            <person name="Fukushima Y."/>
            <person name="Nakajima C."/>
            <person name="Suzuki Y."/>
        </authorList>
    </citation>
    <scope>NUCLEOTIDE SEQUENCE [LARGE SCALE GENOMIC DNA]</scope>
    <source>
        <strain evidence="2 3">M018</strain>
        <plasmid evidence="2 3">pM018</plasmid>
    </source>
</reference>
<accession>A0A7R7MYY0</accession>